<dbReference type="Pfam" id="PF00078">
    <property type="entry name" value="RVT_1"/>
    <property type="match status" value="1"/>
</dbReference>
<dbReference type="Gene3D" id="1.10.340.70">
    <property type="match status" value="1"/>
</dbReference>
<dbReference type="PANTHER" id="PTHR37984">
    <property type="entry name" value="PROTEIN CBG26694"/>
    <property type="match status" value="1"/>
</dbReference>
<gene>
    <name evidence="6" type="ORF">QQF64_027333</name>
</gene>
<feature type="region of interest" description="Disordered" evidence="4">
    <location>
        <begin position="1000"/>
        <end position="1021"/>
    </location>
</feature>
<evidence type="ECO:0000256" key="1">
    <source>
        <dbReference type="ARBA" id="ARBA00010879"/>
    </source>
</evidence>
<dbReference type="InterPro" id="IPR001584">
    <property type="entry name" value="Integrase_cat-core"/>
</dbReference>
<dbReference type="EMBL" id="JAYMGO010000005">
    <property type="protein sequence ID" value="KAL1274519.1"/>
    <property type="molecule type" value="Genomic_DNA"/>
</dbReference>
<evidence type="ECO:0000256" key="4">
    <source>
        <dbReference type="SAM" id="MobiDB-lite"/>
    </source>
</evidence>
<dbReference type="Gene3D" id="3.30.70.270">
    <property type="match status" value="2"/>
</dbReference>
<dbReference type="Gene3D" id="3.30.420.10">
    <property type="entry name" value="Ribonuclease H-like superfamily/Ribonuclease H"/>
    <property type="match status" value="1"/>
</dbReference>
<dbReference type="SUPFAM" id="SSF56672">
    <property type="entry name" value="DNA/RNA polymerases"/>
    <property type="match status" value="1"/>
</dbReference>
<dbReference type="Proteomes" id="UP001558613">
    <property type="component" value="Unassembled WGS sequence"/>
</dbReference>
<dbReference type="PANTHER" id="PTHR37984:SF15">
    <property type="entry name" value="INTEGRASE CATALYTIC DOMAIN-CONTAINING PROTEIN"/>
    <property type="match status" value="1"/>
</dbReference>
<reference evidence="6 7" key="1">
    <citation type="submission" date="2023-09" db="EMBL/GenBank/DDBJ databases">
        <authorList>
            <person name="Wang M."/>
        </authorList>
    </citation>
    <scope>NUCLEOTIDE SEQUENCE [LARGE SCALE GENOMIC DNA]</scope>
    <source>
        <strain evidence="6">GT-2023</strain>
        <tissue evidence="6">Liver</tissue>
    </source>
</reference>
<evidence type="ECO:0000256" key="3">
    <source>
        <dbReference type="ARBA" id="ARBA00039658"/>
    </source>
</evidence>
<dbReference type="InterPro" id="IPR041588">
    <property type="entry name" value="Integrase_H2C2"/>
</dbReference>
<evidence type="ECO:0000259" key="5">
    <source>
        <dbReference type="PROSITE" id="PS50994"/>
    </source>
</evidence>
<organism evidence="6 7">
    <name type="scientific">Cirrhinus molitorella</name>
    <name type="common">mud carp</name>
    <dbReference type="NCBI Taxonomy" id="172907"/>
    <lineage>
        <taxon>Eukaryota</taxon>
        <taxon>Metazoa</taxon>
        <taxon>Chordata</taxon>
        <taxon>Craniata</taxon>
        <taxon>Vertebrata</taxon>
        <taxon>Euteleostomi</taxon>
        <taxon>Actinopterygii</taxon>
        <taxon>Neopterygii</taxon>
        <taxon>Teleostei</taxon>
        <taxon>Ostariophysi</taxon>
        <taxon>Cypriniformes</taxon>
        <taxon>Cyprinidae</taxon>
        <taxon>Labeoninae</taxon>
        <taxon>Labeonini</taxon>
        <taxon>Cirrhinus</taxon>
    </lineage>
</organism>
<evidence type="ECO:0000313" key="6">
    <source>
        <dbReference type="EMBL" id="KAL1274519.1"/>
    </source>
</evidence>
<comment type="similarity">
    <text evidence="1">Belongs to the beta type-B retroviral polymerase family. HERV class-II K(HML-2) pol subfamily.</text>
</comment>
<dbReference type="InterPro" id="IPR012337">
    <property type="entry name" value="RNaseH-like_sf"/>
</dbReference>
<dbReference type="InterPro" id="IPR050951">
    <property type="entry name" value="Retrovirus_Pol_polyprotein"/>
</dbReference>
<feature type="domain" description="Integrase catalytic" evidence="5">
    <location>
        <begin position="744"/>
        <end position="901"/>
    </location>
</feature>
<dbReference type="Pfam" id="PF17919">
    <property type="entry name" value="RT_RNaseH_2"/>
    <property type="match status" value="1"/>
</dbReference>
<comment type="caution">
    <text evidence="6">The sequence shown here is derived from an EMBL/GenBank/DDBJ whole genome shotgun (WGS) entry which is preliminary data.</text>
</comment>
<dbReference type="InterPro" id="IPR043128">
    <property type="entry name" value="Rev_trsase/Diguanyl_cyclase"/>
</dbReference>
<dbReference type="EC" id="3.1.26.4" evidence="2"/>
<dbReference type="Gene3D" id="3.10.10.10">
    <property type="entry name" value="HIV Type 1 Reverse Transcriptase, subunit A, domain 1"/>
    <property type="match status" value="1"/>
</dbReference>
<dbReference type="InterPro" id="IPR041577">
    <property type="entry name" value="RT_RNaseH_2"/>
</dbReference>
<evidence type="ECO:0000256" key="2">
    <source>
        <dbReference type="ARBA" id="ARBA00012180"/>
    </source>
</evidence>
<keyword evidence="7" id="KW-1185">Reference proteome</keyword>
<dbReference type="PROSITE" id="PS50994">
    <property type="entry name" value="INTEGRASE"/>
    <property type="match status" value="1"/>
</dbReference>
<dbReference type="CDD" id="cd01647">
    <property type="entry name" value="RT_LTR"/>
    <property type="match status" value="1"/>
</dbReference>
<dbReference type="InterPro" id="IPR036397">
    <property type="entry name" value="RNaseH_sf"/>
</dbReference>
<dbReference type="InterPro" id="IPR000477">
    <property type="entry name" value="RT_dom"/>
</dbReference>
<dbReference type="Pfam" id="PF17921">
    <property type="entry name" value="Integrase_H2C2"/>
    <property type="match status" value="1"/>
</dbReference>
<sequence length="1082" mass="119528">MADIALPPPAPFLALPGEPPIPWTRWLQSFETFILAVGLTDVSAARKKTLLLHCLGAEGQRVLGALESDTTSNYDTAVELLTAHFAAPQSALLRRFLFRQRHQLPALQPSRDDTLAAADSSAVMLLKRQQRSRARPQASRSCDNCGSSSHLSREQNCPAHGQTCHNCGLGCLTAFDHQPLLNPAIKPVIQPLRRIPLALRDGVSTELKQLLDSGITEPVDASPWVSNLEVAQKKSGALRVCVCVCVCVCVDLRAVNKAVIPDRFPLPTSEELIAQFHGSTVFSKLDLRQGYLQVPLHPSSRNLTAFVTHAGVFRYTCMRFGLSSGPNCFQKIMVSVLAGIPGVAIYLDDVVIHGPTYKSHDERLSRVFAALAEHKLTLNTEKCVFAASAIEYVGFRLSADGVTPLQSNVDAILAIPEPSSAAQVASFLGMTGYYLKYLPHYSATTAPLRRLLRKDEPWVWSQACSDAVHALKVQLTTAPVLAHFDISSPTWVTCDASATAIGAVLSQSQQGIEKPIAFASRALNQTEQRYSDGSPGPDCTASTSGTGHRPLRLHRWSERLHQYNFDLKFTPGRDNVVADLLSRSAPPHPTIHKHTDTDQVEQDIVQMLHTSLQAVISVEELKEASEQDPVLSQIRAYIQNGWPREVPEGLAAFSRIKQELSCWNNTCVARGLCTVIPSSLRARVLTMAHEGHLGIVKLKQRCRDRVWWPGIDKDIEALVKDCAACLLSGKTGHQAPPPLQPLAWPSQPWDHLQLDICGEIQGVPHHQRFLVVVYDLHSKWPELIATGSVTSQVIINFLDSLFSRWGLPNTITTDNGPQLISAEFTTYLKNKGIHHIRTSYYHPQGNGGVERFHQSLKNSIRAHLFQGWTFSRAIHHTLLHYRATQHSTTGVSPAFLMLGRELHLPLDMLSPTLPQGPLPRVRASVTRQQRRMKQKFDLSARVKAPEIRATDWVRIRRPHRDNKLALYWSAPLQITHQLGPATFLLSDGTRWHASRLRKVPPPAHTTGMTSQATPPAGQDTTALQPTPQIAPAQAPEMPINQPAEICACPSQAVQPQPQVSPRPVRIRSRPGHLQDFVSTFHV</sequence>
<feature type="region of interest" description="Disordered" evidence="4">
    <location>
        <begin position="129"/>
        <end position="150"/>
    </location>
</feature>
<name>A0ABR3NC52_9TELE</name>
<evidence type="ECO:0000313" key="7">
    <source>
        <dbReference type="Proteomes" id="UP001558613"/>
    </source>
</evidence>
<feature type="region of interest" description="Disordered" evidence="4">
    <location>
        <begin position="528"/>
        <end position="548"/>
    </location>
</feature>
<protein>
    <recommendedName>
        <fullName evidence="3">Gypsy retrotransposon integrase-like protein 1</fullName>
        <ecNumber evidence="2">3.1.26.4</ecNumber>
    </recommendedName>
</protein>
<proteinExistence type="inferred from homology"/>
<accession>A0ABR3NC52</accession>
<dbReference type="Pfam" id="PF00665">
    <property type="entry name" value="rve"/>
    <property type="match status" value="1"/>
</dbReference>
<dbReference type="SUPFAM" id="SSF53098">
    <property type="entry name" value="Ribonuclease H-like"/>
    <property type="match status" value="1"/>
</dbReference>
<dbReference type="InterPro" id="IPR043502">
    <property type="entry name" value="DNA/RNA_pol_sf"/>
</dbReference>